<dbReference type="NCBIfam" id="TIGR00148">
    <property type="entry name" value="UbiD family decarboxylase"/>
    <property type="match status" value="1"/>
</dbReference>
<comment type="similarity">
    <text evidence="1">Belongs to the UbiD family.</text>
</comment>
<dbReference type="GO" id="GO:0008694">
    <property type="term" value="F:4-hydroxy-3-polyprenylbenzoate decarboxylase activity"/>
    <property type="evidence" value="ECO:0007669"/>
    <property type="project" value="TreeGrafter"/>
</dbReference>
<dbReference type="NCBIfam" id="TIGR03701">
    <property type="entry name" value="mena_SCO4490"/>
    <property type="match status" value="1"/>
</dbReference>
<dbReference type="Pfam" id="PF20695">
    <property type="entry name" value="UbiD_N"/>
    <property type="match status" value="1"/>
</dbReference>
<feature type="domain" description="3-octaprenyl-4-hydroxybenzoate carboxy-lyase-like Rift-related" evidence="2">
    <location>
        <begin position="123"/>
        <end position="320"/>
    </location>
</feature>
<reference evidence="5" key="1">
    <citation type="submission" date="2016-10" db="EMBL/GenBank/DDBJ databases">
        <authorList>
            <person name="de Groot N.N."/>
        </authorList>
    </citation>
    <scope>NUCLEOTIDE SEQUENCE</scope>
</reference>
<gene>
    <name evidence="5" type="ORF">MNB_SM-3-781</name>
</gene>
<evidence type="ECO:0000259" key="4">
    <source>
        <dbReference type="Pfam" id="PF20696"/>
    </source>
</evidence>
<evidence type="ECO:0000256" key="1">
    <source>
        <dbReference type="ARBA" id="ARBA00010021"/>
    </source>
</evidence>
<protein>
    <submittedName>
        <fullName evidence="5">UbiD family decarboxylase associated with menaquinone via futalosine</fullName>
    </submittedName>
</protein>
<dbReference type="PANTHER" id="PTHR30108:SF17">
    <property type="entry name" value="FERULIC ACID DECARBOXYLASE 1"/>
    <property type="match status" value="1"/>
</dbReference>
<dbReference type="Pfam" id="PF20696">
    <property type="entry name" value="UbiD_C"/>
    <property type="match status" value="2"/>
</dbReference>
<proteinExistence type="inferred from homology"/>
<evidence type="ECO:0000259" key="3">
    <source>
        <dbReference type="Pfam" id="PF20695"/>
    </source>
</evidence>
<dbReference type="InterPro" id="IPR049381">
    <property type="entry name" value="UbiD-like_C"/>
</dbReference>
<dbReference type="SUPFAM" id="SSF143968">
    <property type="entry name" value="UbiD C-terminal domain-like"/>
    <property type="match status" value="2"/>
</dbReference>
<dbReference type="InterPro" id="IPR048304">
    <property type="entry name" value="UbiD_Rift_dom"/>
</dbReference>
<dbReference type="SUPFAM" id="SSF50475">
    <property type="entry name" value="FMN-binding split barrel"/>
    <property type="match status" value="1"/>
</dbReference>
<dbReference type="EMBL" id="FPHP01000032">
    <property type="protein sequence ID" value="SFV75410.1"/>
    <property type="molecule type" value="Genomic_DNA"/>
</dbReference>
<dbReference type="GO" id="GO:0006744">
    <property type="term" value="P:ubiquinone biosynthetic process"/>
    <property type="evidence" value="ECO:0007669"/>
    <property type="project" value="TreeGrafter"/>
</dbReference>
<evidence type="ECO:0000313" key="5">
    <source>
        <dbReference type="EMBL" id="SFV75410.1"/>
    </source>
</evidence>
<dbReference type="AlphaFoldDB" id="A0A1W1D4J0"/>
<organism evidence="5">
    <name type="scientific">hydrothermal vent metagenome</name>
    <dbReference type="NCBI Taxonomy" id="652676"/>
    <lineage>
        <taxon>unclassified sequences</taxon>
        <taxon>metagenomes</taxon>
        <taxon>ecological metagenomes</taxon>
    </lineage>
</organism>
<accession>A0A1W1D4J0</accession>
<dbReference type="PANTHER" id="PTHR30108">
    <property type="entry name" value="3-OCTAPRENYL-4-HYDROXYBENZOATE CARBOXY-LYASE-RELATED"/>
    <property type="match status" value="1"/>
</dbReference>
<sequence length="604" mass="69129">MQKTIDLLKQHNQLKIINEPLDIYLEIPHLAYAEVKKKDGGKAILFTNVIDGKNKKQFDEPVLMNLFSSYKRCELLFGRSIESIADEIEKLLHMKPPAKLSEKFLMATELFSLKNIFPKRLKGEGSCQEIKYLNDEVDLRRLPVLTTWEKDGGPFITMGQVYTQSLDGEMVNLGMYRLQIYDKNHLGLHWQIHKDSSHFFDQYQKANQKMPVSIAIGGDPLYTWCATAPLPYGVNELLMYGLITKKPAKLVKSLTNPLYIPEDVDYVIEGWVDPNQLKIEGPFGDHTGYYTLEEEYPVLEVSAITTKKEKTFLATVVGKPPLEDKYMGWATGKIFFPLLKTTAPDLIDMHMPENAGFHNLILAKMKTLYKGHAKQFMHAFWGVGQMSFVKHAIFLDENAPELEKYEDIATYILNRFAPKSMLITEGILDALDHSSPENLVGGKLGIDATINHNLEAPSMIDDEQLLSKVKELIPQTQDLKQFMTHTKNPITVISIQKDKNVKKYFDALVSLSPHLRIVVFIDEEKNDITNSYMLIWRVTNNIDALRDIFVSGLMVGIDATKKTILDGFTRRWPDDVECTQEVIESLKRKNVWDLDDELAQFYQI</sequence>
<dbReference type="Pfam" id="PF01977">
    <property type="entry name" value="UbiD"/>
    <property type="match status" value="1"/>
</dbReference>
<dbReference type="InterPro" id="IPR022390">
    <property type="entry name" value="HBDC"/>
</dbReference>
<feature type="domain" description="3-octaprenyl-4-hydroxybenzoate carboxy-lyase-like C-terminal" evidence="4">
    <location>
        <begin position="465"/>
        <end position="551"/>
    </location>
</feature>
<feature type="domain" description="3-octaprenyl-4-hydroxybenzoate carboxy-lyase-like N-terminal" evidence="3">
    <location>
        <begin position="5"/>
        <end position="91"/>
    </location>
</feature>
<dbReference type="Gene3D" id="3.40.1670.10">
    <property type="entry name" value="UbiD C-terminal domain-like"/>
    <property type="match status" value="1"/>
</dbReference>
<dbReference type="InterPro" id="IPR002830">
    <property type="entry name" value="UbiD"/>
</dbReference>
<feature type="domain" description="3-octaprenyl-4-hydroxybenzoate carboxy-lyase-like C-terminal" evidence="4">
    <location>
        <begin position="325"/>
        <end position="448"/>
    </location>
</feature>
<dbReference type="InterPro" id="IPR049383">
    <property type="entry name" value="UbiD-like_N"/>
</dbReference>
<evidence type="ECO:0000259" key="2">
    <source>
        <dbReference type="Pfam" id="PF01977"/>
    </source>
</evidence>
<dbReference type="GO" id="GO:0005829">
    <property type="term" value="C:cytosol"/>
    <property type="evidence" value="ECO:0007669"/>
    <property type="project" value="TreeGrafter"/>
</dbReference>
<name>A0A1W1D4J0_9ZZZZ</name>